<organism evidence="2 3">
    <name type="scientific">Kineosporia mesophila</name>
    <dbReference type="NCBI Taxonomy" id="566012"/>
    <lineage>
        <taxon>Bacteria</taxon>
        <taxon>Bacillati</taxon>
        <taxon>Actinomycetota</taxon>
        <taxon>Actinomycetes</taxon>
        <taxon>Kineosporiales</taxon>
        <taxon>Kineosporiaceae</taxon>
        <taxon>Kineosporia</taxon>
    </lineage>
</organism>
<dbReference type="RefSeq" id="WP_231480929.1">
    <property type="nucleotide sequence ID" value="NZ_BAAAZO010000006.1"/>
</dbReference>
<comment type="caution">
    <text evidence="2">The sequence shown here is derived from an EMBL/GenBank/DDBJ whole genome shotgun (WGS) entry which is preliminary data.</text>
</comment>
<evidence type="ECO:0000313" key="2">
    <source>
        <dbReference type="EMBL" id="GAA3619424.1"/>
    </source>
</evidence>
<dbReference type="Gene3D" id="3.40.50.150">
    <property type="entry name" value="Vaccinia Virus protein VP39"/>
    <property type="match status" value="1"/>
</dbReference>
<evidence type="ECO:0000259" key="1">
    <source>
        <dbReference type="Pfam" id="PF08242"/>
    </source>
</evidence>
<keyword evidence="2" id="KW-0489">Methyltransferase</keyword>
<proteinExistence type="predicted"/>
<sequence length="185" mass="21237">MRETDFEKRYQEDIDPWGYRDSWYEQRKYAITLACLPRERYRLAWEPACSIGVLTRGLATRADRVVASDASPTAIAAARSGDVPPNAEWNVHQLPAEPPPPSADLVVLSEILYYLPLPDRERTLSQAWTALDPGGDLIVVHWRHASDDTHLSGEDTHVWLRSQPGWRHLISHRDEEFVLDVFRKP</sequence>
<name>A0ABP6ZUZ0_9ACTN</name>
<dbReference type="Pfam" id="PF08242">
    <property type="entry name" value="Methyltransf_12"/>
    <property type="match status" value="1"/>
</dbReference>
<dbReference type="InterPro" id="IPR013217">
    <property type="entry name" value="Methyltransf_12"/>
</dbReference>
<gene>
    <name evidence="2" type="ORF">GCM10022223_40300</name>
</gene>
<dbReference type="Proteomes" id="UP001501074">
    <property type="component" value="Unassembled WGS sequence"/>
</dbReference>
<dbReference type="GO" id="GO:0008168">
    <property type="term" value="F:methyltransferase activity"/>
    <property type="evidence" value="ECO:0007669"/>
    <property type="project" value="UniProtKB-KW"/>
</dbReference>
<protein>
    <submittedName>
        <fullName evidence="2">SAM-dependent methyltransferase</fullName>
    </submittedName>
</protein>
<dbReference type="GO" id="GO:0032259">
    <property type="term" value="P:methylation"/>
    <property type="evidence" value="ECO:0007669"/>
    <property type="project" value="UniProtKB-KW"/>
</dbReference>
<reference evidence="3" key="1">
    <citation type="journal article" date="2019" name="Int. J. Syst. Evol. Microbiol.">
        <title>The Global Catalogue of Microorganisms (GCM) 10K type strain sequencing project: providing services to taxonomists for standard genome sequencing and annotation.</title>
        <authorList>
            <consortium name="The Broad Institute Genomics Platform"/>
            <consortium name="The Broad Institute Genome Sequencing Center for Infectious Disease"/>
            <person name="Wu L."/>
            <person name="Ma J."/>
        </authorList>
    </citation>
    <scope>NUCLEOTIDE SEQUENCE [LARGE SCALE GENOMIC DNA]</scope>
    <source>
        <strain evidence="3">JCM 16902</strain>
    </source>
</reference>
<dbReference type="EMBL" id="BAAAZO010000006">
    <property type="protein sequence ID" value="GAA3619424.1"/>
    <property type="molecule type" value="Genomic_DNA"/>
</dbReference>
<keyword evidence="2" id="KW-0808">Transferase</keyword>
<dbReference type="CDD" id="cd02440">
    <property type="entry name" value="AdoMet_MTases"/>
    <property type="match status" value="1"/>
</dbReference>
<dbReference type="SUPFAM" id="SSF53335">
    <property type="entry name" value="S-adenosyl-L-methionine-dependent methyltransferases"/>
    <property type="match status" value="1"/>
</dbReference>
<feature type="domain" description="Methyltransferase type 12" evidence="1">
    <location>
        <begin position="48"/>
        <end position="137"/>
    </location>
</feature>
<evidence type="ECO:0000313" key="3">
    <source>
        <dbReference type="Proteomes" id="UP001501074"/>
    </source>
</evidence>
<accession>A0ABP6ZUZ0</accession>
<dbReference type="InterPro" id="IPR029063">
    <property type="entry name" value="SAM-dependent_MTases_sf"/>
</dbReference>
<keyword evidence="3" id="KW-1185">Reference proteome</keyword>